<dbReference type="AlphaFoldDB" id="A0A1Q9DNU3"/>
<proteinExistence type="predicted"/>
<keyword evidence="2" id="KW-1185">Reference proteome</keyword>
<evidence type="ECO:0000313" key="1">
    <source>
        <dbReference type="EMBL" id="OLP96846.1"/>
    </source>
</evidence>
<comment type="caution">
    <text evidence="1">The sequence shown here is derived from an EMBL/GenBank/DDBJ whole genome shotgun (WGS) entry which is preliminary data.</text>
</comment>
<accession>A0A1Q9DNU3</accession>
<reference evidence="1 2" key="1">
    <citation type="submission" date="2016-02" db="EMBL/GenBank/DDBJ databases">
        <title>Genome analysis of coral dinoflagellate symbionts highlights evolutionary adaptations to a symbiotic lifestyle.</title>
        <authorList>
            <person name="Aranda M."/>
            <person name="Li Y."/>
            <person name="Liew Y.J."/>
            <person name="Baumgarten S."/>
            <person name="Simakov O."/>
            <person name="Wilson M."/>
            <person name="Piel J."/>
            <person name="Ashoor H."/>
            <person name="Bougouffa S."/>
            <person name="Bajic V.B."/>
            <person name="Ryu T."/>
            <person name="Ravasi T."/>
            <person name="Bayer T."/>
            <person name="Micklem G."/>
            <person name="Kim H."/>
            <person name="Bhak J."/>
            <person name="Lajeunesse T.C."/>
            <person name="Voolstra C.R."/>
        </authorList>
    </citation>
    <scope>NUCLEOTIDE SEQUENCE [LARGE SCALE GENOMIC DNA]</scope>
    <source>
        <strain evidence="1 2">CCMP2467</strain>
    </source>
</reference>
<sequence length="434" mass="48385">MGWASPSWVPWSSRRLRRRSVVLGGCILGWPRGSVKIERELLAQFADEDSMPKPKNLFPRVPDAHLVGNELGAPRTTTLARPLRRKTHPPAQCPLTDRREHGLALEEHMNAVSARAHHFHHGAAARSLGGQHLPTLLRAGVRNIAGLTLWKVVPSGRGGGPADTKWTKKTYASGLRSWNKIASESKCADSSLERVPSCRQLQGQVGRENQARVDELMQETCLGRVVGPWSPCAAPDHWSVKTSAVSSVQVDERGDVKLLRGEDRRCSGHNAATVASDLIRRAWWAEGWGPIVFGHDLQNTYRQWAVKHPGPRGVPQPVSRVVVPLRHVLRGGNHSVWNFLQAAVAVQARPGDPADSSWPLRRRLRCRLRFARRSRPAKEHVVQGVDLSLNPRWSYCGHCEAPGPHLDIASGNRTWLRAWPGYLTFLSQAIWMYE</sequence>
<dbReference type="OrthoDB" id="10283334at2759"/>
<name>A0A1Q9DNU3_SYMMI</name>
<dbReference type="EMBL" id="LSRX01000453">
    <property type="protein sequence ID" value="OLP96846.1"/>
    <property type="molecule type" value="Genomic_DNA"/>
</dbReference>
<dbReference type="Proteomes" id="UP000186817">
    <property type="component" value="Unassembled WGS sequence"/>
</dbReference>
<protein>
    <submittedName>
        <fullName evidence="1">Uncharacterized protein</fullName>
    </submittedName>
</protein>
<gene>
    <name evidence="1" type="ORF">AK812_SmicGene20859</name>
</gene>
<evidence type="ECO:0000313" key="2">
    <source>
        <dbReference type="Proteomes" id="UP000186817"/>
    </source>
</evidence>
<organism evidence="1 2">
    <name type="scientific">Symbiodinium microadriaticum</name>
    <name type="common">Dinoflagellate</name>
    <name type="synonym">Zooxanthella microadriatica</name>
    <dbReference type="NCBI Taxonomy" id="2951"/>
    <lineage>
        <taxon>Eukaryota</taxon>
        <taxon>Sar</taxon>
        <taxon>Alveolata</taxon>
        <taxon>Dinophyceae</taxon>
        <taxon>Suessiales</taxon>
        <taxon>Symbiodiniaceae</taxon>
        <taxon>Symbiodinium</taxon>
    </lineage>
</organism>